<proteinExistence type="predicted"/>
<evidence type="ECO:0000256" key="1">
    <source>
        <dbReference type="SAM" id="MobiDB-lite"/>
    </source>
</evidence>
<name>A0A8J7I7T3_9NOST</name>
<dbReference type="EMBL" id="JAECZA010000231">
    <property type="protein sequence ID" value="MBH8576400.1"/>
    <property type="molecule type" value="Genomic_DNA"/>
</dbReference>
<accession>A0A8J7I7T3</accession>
<comment type="caution">
    <text evidence="2">The sequence shown here is derived from an EMBL/GenBank/DDBJ whole genome shotgun (WGS) entry which is preliminary data.</text>
</comment>
<evidence type="ECO:0000313" key="2">
    <source>
        <dbReference type="EMBL" id="MBH8576400.1"/>
    </source>
</evidence>
<organism evidence="2 3">
    <name type="scientific">Dendronalium phyllosphericum CENA369</name>
    <dbReference type="NCBI Taxonomy" id="1725256"/>
    <lineage>
        <taxon>Bacteria</taxon>
        <taxon>Bacillati</taxon>
        <taxon>Cyanobacteriota</taxon>
        <taxon>Cyanophyceae</taxon>
        <taxon>Nostocales</taxon>
        <taxon>Nostocaceae</taxon>
        <taxon>Dendronalium</taxon>
        <taxon>Dendronalium phyllosphericum</taxon>
    </lineage>
</organism>
<feature type="region of interest" description="Disordered" evidence="1">
    <location>
        <begin position="52"/>
        <end position="73"/>
    </location>
</feature>
<gene>
    <name evidence="2" type="ORF">I8752_26110</name>
</gene>
<protein>
    <submittedName>
        <fullName evidence="2">Uncharacterized protein</fullName>
    </submittedName>
</protein>
<dbReference type="RefSeq" id="WP_214435136.1">
    <property type="nucleotide sequence ID" value="NZ_CAWPUQ010000159.1"/>
</dbReference>
<dbReference type="Proteomes" id="UP000662314">
    <property type="component" value="Unassembled WGS sequence"/>
</dbReference>
<evidence type="ECO:0000313" key="3">
    <source>
        <dbReference type="Proteomes" id="UP000662314"/>
    </source>
</evidence>
<reference evidence="2 3" key="1">
    <citation type="journal article" date="2021" name="Int. J. Syst. Evol. Microbiol.">
        <title>Amazonocrinis nigriterrae gen. nov., sp. nov., Atlanticothrix silvestris gen. nov., sp. nov. and Dendronalium phyllosphericum gen. nov., sp. nov., nostocacean cyanobacteria from Brazilian environments.</title>
        <authorList>
            <person name="Alvarenga D.O."/>
            <person name="Andreote A.P.D."/>
            <person name="Branco L.H.Z."/>
            <person name="Delbaje E."/>
            <person name="Cruz R.B."/>
            <person name="Varani A.M."/>
            <person name="Fiore M.F."/>
        </authorList>
    </citation>
    <scope>NUCLEOTIDE SEQUENCE [LARGE SCALE GENOMIC DNA]</scope>
    <source>
        <strain evidence="2 3">CENA369</strain>
    </source>
</reference>
<keyword evidence="3" id="KW-1185">Reference proteome</keyword>
<dbReference type="AlphaFoldDB" id="A0A8J7I7T3"/>
<sequence>MEYQLTTLTYEIELKPGEKLNLPESILENITTGRWVITIQQKAKELESTRSHDGFLNGYAPEDEGLYDNYPSR</sequence>